<comment type="catalytic activity">
    <reaction evidence="8">
        <text>L-glutamate + NH4(+) + ATP = L-glutamine + ADP + phosphate + H(+)</text>
        <dbReference type="Rhea" id="RHEA:16169"/>
        <dbReference type="ChEBI" id="CHEBI:15378"/>
        <dbReference type="ChEBI" id="CHEBI:28938"/>
        <dbReference type="ChEBI" id="CHEBI:29985"/>
        <dbReference type="ChEBI" id="CHEBI:30616"/>
        <dbReference type="ChEBI" id="CHEBI:43474"/>
        <dbReference type="ChEBI" id="CHEBI:58359"/>
        <dbReference type="ChEBI" id="CHEBI:456216"/>
        <dbReference type="EC" id="6.3.1.2"/>
    </reaction>
</comment>
<comment type="similarity">
    <text evidence="2">Belongs to the glutamine synthetase family.</text>
</comment>
<evidence type="ECO:0000259" key="10">
    <source>
        <dbReference type="PROSITE" id="PS51987"/>
    </source>
</evidence>
<dbReference type="PROSITE" id="PS00181">
    <property type="entry name" value="GLNA_ATP"/>
    <property type="match status" value="1"/>
</dbReference>
<protein>
    <recommendedName>
        <fullName evidence="3">glutamine synthetase</fullName>
        <ecNumber evidence="3">6.3.1.2</ecNumber>
    </recommendedName>
</protein>
<evidence type="ECO:0000313" key="11">
    <source>
        <dbReference type="EMBL" id="SVB51319.1"/>
    </source>
</evidence>
<dbReference type="InterPro" id="IPR027303">
    <property type="entry name" value="Gln_synth_gly_rich_site"/>
</dbReference>
<keyword evidence="4" id="KW-0963">Cytoplasm</keyword>
<keyword evidence="6" id="KW-0547">Nucleotide-binding</keyword>
<dbReference type="GO" id="GO:0006542">
    <property type="term" value="P:glutamine biosynthetic process"/>
    <property type="evidence" value="ECO:0007669"/>
    <property type="project" value="InterPro"/>
</dbReference>
<evidence type="ECO:0000256" key="8">
    <source>
        <dbReference type="ARBA" id="ARBA00049436"/>
    </source>
</evidence>
<dbReference type="SUPFAM" id="SSF55931">
    <property type="entry name" value="Glutamine synthetase/guanido kinase"/>
    <property type="match status" value="1"/>
</dbReference>
<feature type="domain" description="GS beta-grasp" evidence="9">
    <location>
        <begin position="2"/>
        <end position="84"/>
    </location>
</feature>
<dbReference type="InterPro" id="IPR050292">
    <property type="entry name" value="Glutamine_Synthetase"/>
</dbReference>
<feature type="domain" description="GS catalytic" evidence="10">
    <location>
        <begin position="91"/>
        <end position="251"/>
    </location>
</feature>
<evidence type="ECO:0000256" key="6">
    <source>
        <dbReference type="ARBA" id="ARBA00022741"/>
    </source>
</evidence>
<dbReference type="InterPro" id="IPR027302">
    <property type="entry name" value="Gln_synth_N_conserv_site"/>
</dbReference>
<dbReference type="GO" id="GO:0005524">
    <property type="term" value="F:ATP binding"/>
    <property type="evidence" value="ECO:0007669"/>
    <property type="project" value="UniProtKB-KW"/>
</dbReference>
<dbReference type="PROSITE" id="PS51986">
    <property type="entry name" value="GS_BETA_GRASP"/>
    <property type="match status" value="1"/>
</dbReference>
<sequence>MHKLEYLWLDGCNPTQIRSKTKIVKSFGRKGGEAPIWGFDGSSTEQAKGSDSDCVLKPVRVYPNPLEDSDYASIVLCEVWNVDDTPHETNTRRLLEETITDIEDDIDEWVGFEQEYTLFESGELGERKPYGWPDVGEPEPQGDYYCGRNIGENIMKEHTDACIEAGVWICGTNAEVMLGQWEYQIGAGGSIHMSDDLWVARWLMERICEKHDLSVSLDPKPIQGDWNGAGCHTNFSTKYTRGHGGDEFIFK</sequence>
<dbReference type="SMART" id="SM01230">
    <property type="entry name" value="Gln-synt_C"/>
    <property type="match status" value="1"/>
</dbReference>
<proteinExistence type="inferred from homology"/>
<dbReference type="GO" id="GO:0005737">
    <property type="term" value="C:cytoplasm"/>
    <property type="evidence" value="ECO:0007669"/>
    <property type="project" value="UniProtKB-SubCell"/>
</dbReference>
<dbReference type="Gene3D" id="3.10.20.70">
    <property type="entry name" value="Glutamine synthetase, N-terminal domain"/>
    <property type="match status" value="1"/>
</dbReference>
<dbReference type="PROSITE" id="PS51987">
    <property type="entry name" value="GS_CATALYTIC"/>
    <property type="match status" value="1"/>
</dbReference>
<dbReference type="PANTHER" id="PTHR20852:SF57">
    <property type="entry name" value="GLUTAMINE SYNTHETASE 2 CYTOPLASMIC"/>
    <property type="match status" value="1"/>
</dbReference>
<evidence type="ECO:0000256" key="5">
    <source>
        <dbReference type="ARBA" id="ARBA00022598"/>
    </source>
</evidence>
<dbReference type="InterPro" id="IPR008147">
    <property type="entry name" value="Gln_synt_N"/>
</dbReference>
<organism evidence="11">
    <name type="scientific">marine metagenome</name>
    <dbReference type="NCBI Taxonomy" id="408172"/>
    <lineage>
        <taxon>unclassified sequences</taxon>
        <taxon>metagenomes</taxon>
        <taxon>ecological metagenomes</taxon>
    </lineage>
</organism>
<dbReference type="PROSITE" id="PS00180">
    <property type="entry name" value="GLNA_1"/>
    <property type="match status" value="1"/>
</dbReference>
<dbReference type="InterPro" id="IPR036651">
    <property type="entry name" value="Gln_synt_N_sf"/>
</dbReference>
<keyword evidence="7" id="KW-0067">ATP-binding</keyword>
<dbReference type="Pfam" id="PF03951">
    <property type="entry name" value="Gln-synt_N"/>
    <property type="match status" value="1"/>
</dbReference>
<keyword evidence="5" id="KW-0436">Ligase</keyword>
<name>A0A382ELP7_9ZZZZ</name>
<dbReference type="EC" id="6.3.1.2" evidence="3"/>
<dbReference type="PANTHER" id="PTHR20852">
    <property type="entry name" value="GLUTAMINE SYNTHETASE"/>
    <property type="match status" value="1"/>
</dbReference>
<reference evidence="11" key="1">
    <citation type="submission" date="2018-05" db="EMBL/GenBank/DDBJ databases">
        <authorList>
            <person name="Lanie J.A."/>
            <person name="Ng W.-L."/>
            <person name="Kazmierczak K.M."/>
            <person name="Andrzejewski T.M."/>
            <person name="Davidsen T.M."/>
            <person name="Wayne K.J."/>
            <person name="Tettelin H."/>
            <person name="Glass J.I."/>
            <person name="Rusch D."/>
            <person name="Podicherti R."/>
            <person name="Tsui H.-C.T."/>
            <person name="Winkler M.E."/>
        </authorList>
    </citation>
    <scope>NUCLEOTIDE SEQUENCE</scope>
</reference>
<dbReference type="Pfam" id="PF00120">
    <property type="entry name" value="Gln-synt_C"/>
    <property type="match status" value="1"/>
</dbReference>
<dbReference type="SUPFAM" id="SSF54368">
    <property type="entry name" value="Glutamine synthetase, N-terminal domain"/>
    <property type="match status" value="1"/>
</dbReference>
<evidence type="ECO:0000259" key="9">
    <source>
        <dbReference type="PROSITE" id="PS51986"/>
    </source>
</evidence>
<accession>A0A382ELP7</accession>
<evidence type="ECO:0000256" key="3">
    <source>
        <dbReference type="ARBA" id="ARBA00012937"/>
    </source>
</evidence>
<dbReference type="FunFam" id="3.30.590.10:FF:000011">
    <property type="entry name" value="Glutamine synthetase"/>
    <property type="match status" value="1"/>
</dbReference>
<dbReference type="EMBL" id="UINC01045047">
    <property type="protein sequence ID" value="SVB51319.1"/>
    <property type="molecule type" value="Genomic_DNA"/>
</dbReference>
<evidence type="ECO:0000256" key="7">
    <source>
        <dbReference type="ARBA" id="ARBA00022840"/>
    </source>
</evidence>
<gene>
    <name evidence="11" type="ORF">METZ01_LOCUS204173</name>
</gene>
<dbReference type="InterPro" id="IPR014746">
    <property type="entry name" value="Gln_synth/guanido_kin_cat_dom"/>
</dbReference>
<dbReference type="Gene3D" id="3.30.590.10">
    <property type="entry name" value="Glutamine synthetase/guanido kinase, catalytic domain"/>
    <property type="match status" value="1"/>
</dbReference>
<dbReference type="InterPro" id="IPR008146">
    <property type="entry name" value="Gln_synth_cat_dom"/>
</dbReference>
<evidence type="ECO:0000256" key="4">
    <source>
        <dbReference type="ARBA" id="ARBA00022490"/>
    </source>
</evidence>
<evidence type="ECO:0000256" key="2">
    <source>
        <dbReference type="ARBA" id="ARBA00009897"/>
    </source>
</evidence>
<dbReference type="GO" id="GO:0004356">
    <property type="term" value="F:glutamine synthetase activity"/>
    <property type="evidence" value="ECO:0007669"/>
    <property type="project" value="UniProtKB-EC"/>
</dbReference>
<evidence type="ECO:0000256" key="1">
    <source>
        <dbReference type="ARBA" id="ARBA00004496"/>
    </source>
</evidence>
<dbReference type="AlphaFoldDB" id="A0A382ELP7"/>
<comment type="subcellular location">
    <subcellularLocation>
        <location evidence="1">Cytoplasm</location>
    </subcellularLocation>
</comment>
<feature type="non-terminal residue" evidence="11">
    <location>
        <position position="251"/>
    </location>
</feature>